<feature type="transmembrane region" description="Helical" evidence="7">
    <location>
        <begin position="7"/>
        <end position="27"/>
    </location>
</feature>
<dbReference type="InterPro" id="IPR008915">
    <property type="entry name" value="Peptidase_M50"/>
</dbReference>
<evidence type="ECO:0000256" key="5">
    <source>
        <dbReference type="ARBA" id="ARBA00022989"/>
    </source>
</evidence>
<feature type="transmembrane region" description="Helical" evidence="7">
    <location>
        <begin position="123"/>
        <end position="142"/>
    </location>
</feature>
<name>A0A3R5U8G4_9CLOT</name>
<dbReference type="EMBL" id="CP025746">
    <property type="protein sequence ID" value="QAA31774.1"/>
    <property type="molecule type" value="Genomic_DNA"/>
</dbReference>
<dbReference type="Pfam" id="PF02163">
    <property type="entry name" value="Peptidase_M50"/>
    <property type="match status" value="1"/>
</dbReference>
<gene>
    <name evidence="9" type="ORF">C1I91_09015</name>
</gene>
<comment type="similarity">
    <text evidence="3">Belongs to the peptidase M50B family.</text>
</comment>
<protein>
    <recommendedName>
        <fullName evidence="8">Peptidase M50 domain-containing protein</fullName>
    </recommendedName>
</protein>
<keyword evidence="6 7" id="KW-0472">Membrane</keyword>
<evidence type="ECO:0000259" key="8">
    <source>
        <dbReference type="Pfam" id="PF02163"/>
    </source>
</evidence>
<organism evidence="9 10">
    <name type="scientific">Clostridium manihotivorum</name>
    <dbReference type="NCBI Taxonomy" id="2320868"/>
    <lineage>
        <taxon>Bacteria</taxon>
        <taxon>Bacillati</taxon>
        <taxon>Bacillota</taxon>
        <taxon>Clostridia</taxon>
        <taxon>Eubacteriales</taxon>
        <taxon>Clostridiaceae</taxon>
        <taxon>Clostridium</taxon>
    </lineage>
</organism>
<dbReference type="RefSeq" id="WP_128212570.1">
    <property type="nucleotide sequence ID" value="NZ_CP025746.1"/>
</dbReference>
<dbReference type="GO" id="GO:0006508">
    <property type="term" value="P:proteolysis"/>
    <property type="evidence" value="ECO:0007669"/>
    <property type="project" value="InterPro"/>
</dbReference>
<comment type="subcellular location">
    <subcellularLocation>
        <location evidence="2">Membrane</location>
        <topology evidence="2">Multi-pass membrane protein</topology>
    </subcellularLocation>
</comment>
<keyword evidence="10" id="KW-1185">Reference proteome</keyword>
<keyword evidence="4 7" id="KW-0812">Transmembrane</keyword>
<evidence type="ECO:0000256" key="4">
    <source>
        <dbReference type="ARBA" id="ARBA00022692"/>
    </source>
</evidence>
<proteinExistence type="inferred from homology"/>
<sequence>MKKNNLYFSIFSITVFVVYAAVSFISFNKFESYIVLIGLLYSLACVILCTFLHELSHAIAAKILGEVPYNIYSIPFAFEKTVGRWKIKEVSFENRGKLGCVNIKLSKISSKEAYRKSILKMSIINIAGPVGSFIMAGILIAILNLVDYKLYCFIVAPLFVCIFIGVQALLIGDGKFAYLYIMDREFALVNLFKQYMYNNGDENEYMINLLVGRLKQLTKEELTYSKNPYQLLMGYLIVQYFLVHDIEKLPQKAKDFMDNMISEKERLVLEPRINYLSVQFFHLLVVYFALKERMGEAKMLLEFLNKATDHRNSFYKYFKLRSEYFVGTSLPHHSIITEMKLFSEKFFYGKEGFYITEKSILKLGYALKEVR</sequence>
<evidence type="ECO:0000313" key="10">
    <source>
        <dbReference type="Proteomes" id="UP000286268"/>
    </source>
</evidence>
<dbReference type="AlphaFoldDB" id="A0A3R5U8G4"/>
<dbReference type="KEGG" id="cmah:C1I91_09015"/>
<evidence type="ECO:0000256" key="3">
    <source>
        <dbReference type="ARBA" id="ARBA00007931"/>
    </source>
</evidence>
<evidence type="ECO:0000256" key="1">
    <source>
        <dbReference type="ARBA" id="ARBA00001947"/>
    </source>
</evidence>
<comment type="cofactor">
    <cofactor evidence="1">
        <name>Zn(2+)</name>
        <dbReference type="ChEBI" id="CHEBI:29105"/>
    </cofactor>
</comment>
<evidence type="ECO:0000256" key="2">
    <source>
        <dbReference type="ARBA" id="ARBA00004141"/>
    </source>
</evidence>
<feature type="transmembrane region" description="Helical" evidence="7">
    <location>
        <begin position="33"/>
        <end position="52"/>
    </location>
</feature>
<dbReference type="GO" id="GO:0016020">
    <property type="term" value="C:membrane"/>
    <property type="evidence" value="ECO:0007669"/>
    <property type="project" value="UniProtKB-SubCell"/>
</dbReference>
<feature type="domain" description="Peptidase M50" evidence="8">
    <location>
        <begin position="43"/>
        <end position="221"/>
    </location>
</feature>
<dbReference type="Proteomes" id="UP000286268">
    <property type="component" value="Chromosome"/>
</dbReference>
<evidence type="ECO:0000256" key="7">
    <source>
        <dbReference type="SAM" id="Phobius"/>
    </source>
</evidence>
<keyword evidence="5 7" id="KW-1133">Transmembrane helix</keyword>
<evidence type="ECO:0000256" key="6">
    <source>
        <dbReference type="ARBA" id="ARBA00023136"/>
    </source>
</evidence>
<feature type="transmembrane region" description="Helical" evidence="7">
    <location>
        <begin position="148"/>
        <end position="172"/>
    </location>
</feature>
<evidence type="ECO:0000313" key="9">
    <source>
        <dbReference type="EMBL" id="QAA31774.1"/>
    </source>
</evidence>
<reference evidence="9 10" key="1">
    <citation type="submission" date="2018-01" db="EMBL/GenBank/DDBJ databases">
        <title>Genome Sequencing and Assembly of Anaerobacter polyendosporus strain CT4.</title>
        <authorList>
            <person name="Tachaapaikoon C."/>
            <person name="Sutheeworapong S."/>
            <person name="Jenjaroenpun P."/>
            <person name="Wongsurawat T."/>
            <person name="Nookeaw I."/>
            <person name="Cheawchanlertfa P."/>
            <person name="Kosugi A."/>
            <person name="Cheevadhanarak S."/>
            <person name="Ratanakhanokchai K."/>
        </authorList>
    </citation>
    <scope>NUCLEOTIDE SEQUENCE [LARGE SCALE GENOMIC DNA]</scope>
    <source>
        <strain evidence="9 10">CT4</strain>
    </source>
</reference>
<accession>A0A3R5U8G4</accession>